<keyword evidence="4" id="KW-1185">Reference proteome</keyword>
<dbReference type="AlphaFoldDB" id="A0A4S3LZM3"/>
<dbReference type="InterPro" id="IPR018931">
    <property type="entry name" value="DUF2520"/>
</dbReference>
<feature type="domain" description="DUF2520" evidence="2">
    <location>
        <begin position="122"/>
        <end position="244"/>
    </location>
</feature>
<gene>
    <name evidence="3" type="ORF">E7Z59_07665</name>
</gene>
<evidence type="ECO:0000313" key="4">
    <source>
        <dbReference type="Proteomes" id="UP000305939"/>
    </source>
</evidence>
<dbReference type="InterPro" id="IPR028939">
    <property type="entry name" value="P5C_Rdtase_cat_N"/>
</dbReference>
<evidence type="ECO:0000259" key="2">
    <source>
        <dbReference type="Pfam" id="PF10728"/>
    </source>
</evidence>
<comment type="caution">
    <text evidence="3">The sequence shown here is derived from an EMBL/GenBank/DDBJ whole genome shotgun (WGS) entry which is preliminary data.</text>
</comment>
<evidence type="ECO:0000259" key="1">
    <source>
        <dbReference type="Pfam" id="PF03807"/>
    </source>
</evidence>
<name>A0A4S3LZM3_9FLAO</name>
<sequence>MHDIILIGFGNVGQSLFKGIQETHEFRVRQIFVRNKDHADLPTSVRVTDNLQALESADLYIVCVTDDAIEEISKNLPFNDRLVVHTSGSSAVSSLKDQTRAGVFYPLQSFSRSKEVNWKEVPLCLETTLESDLTFLKKLGRALSDKVYAINSEQRKKLHLAAVVANNFTNHLYFLAESICKDHNIPFEVLHPLILETATKIQSMTPYEAQTGPARRNDQKTLNSQLQQVEGTALDKIYKLLTASIASTYEREKL</sequence>
<protein>
    <submittedName>
        <fullName evidence="3">DUF2520 domain-containing protein</fullName>
    </submittedName>
</protein>
<dbReference type="InterPro" id="IPR036291">
    <property type="entry name" value="NAD(P)-bd_dom_sf"/>
</dbReference>
<feature type="domain" description="Pyrroline-5-carboxylate reductase catalytic N-terminal" evidence="1">
    <location>
        <begin position="4"/>
        <end position="85"/>
    </location>
</feature>
<dbReference type="SUPFAM" id="SSF51735">
    <property type="entry name" value="NAD(P)-binding Rossmann-fold domains"/>
    <property type="match status" value="1"/>
</dbReference>
<dbReference type="OrthoDB" id="9810755at2"/>
<evidence type="ECO:0000313" key="3">
    <source>
        <dbReference type="EMBL" id="THD67531.1"/>
    </source>
</evidence>
<dbReference type="Gene3D" id="3.40.50.720">
    <property type="entry name" value="NAD(P)-binding Rossmann-like Domain"/>
    <property type="match status" value="1"/>
</dbReference>
<dbReference type="SUPFAM" id="SSF48179">
    <property type="entry name" value="6-phosphogluconate dehydrogenase C-terminal domain-like"/>
    <property type="match status" value="1"/>
</dbReference>
<dbReference type="EMBL" id="SSMC01000002">
    <property type="protein sequence ID" value="THD67531.1"/>
    <property type="molecule type" value="Genomic_DNA"/>
</dbReference>
<reference evidence="3 4" key="1">
    <citation type="submission" date="2019-04" db="EMBL/GenBank/DDBJ databases">
        <title>Draft genome sequence of Robertkochia marina CC-AMO-30D.</title>
        <authorList>
            <person name="Hameed A."/>
            <person name="Lin S.-Y."/>
            <person name="Shahina M."/>
            <person name="Lai W.-A."/>
            <person name="Young C.-C."/>
        </authorList>
    </citation>
    <scope>NUCLEOTIDE SEQUENCE [LARGE SCALE GENOMIC DNA]</scope>
    <source>
        <strain evidence="3 4">CC-AMO-30D</strain>
    </source>
</reference>
<dbReference type="Gene3D" id="1.10.1040.20">
    <property type="entry name" value="ProC-like, C-terminal domain"/>
    <property type="match status" value="1"/>
</dbReference>
<proteinExistence type="predicted"/>
<dbReference type="PANTHER" id="PTHR40459">
    <property type="entry name" value="CONSERVED HYPOTHETICAL ALANINE AND LEUCINE RICH PROTEIN"/>
    <property type="match status" value="1"/>
</dbReference>
<dbReference type="Proteomes" id="UP000305939">
    <property type="component" value="Unassembled WGS sequence"/>
</dbReference>
<dbReference type="InterPro" id="IPR008927">
    <property type="entry name" value="6-PGluconate_DH-like_C_sf"/>
</dbReference>
<dbReference type="PANTHER" id="PTHR40459:SF1">
    <property type="entry name" value="CONSERVED HYPOTHETICAL ALANINE AND LEUCINE RICH PROTEIN"/>
    <property type="match status" value="1"/>
</dbReference>
<organism evidence="3 4">
    <name type="scientific">Robertkochia marina</name>
    <dbReference type="NCBI Taxonomy" id="1227945"/>
    <lineage>
        <taxon>Bacteria</taxon>
        <taxon>Pseudomonadati</taxon>
        <taxon>Bacteroidota</taxon>
        <taxon>Flavobacteriia</taxon>
        <taxon>Flavobacteriales</taxon>
        <taxon>Flavobacteriaceae</taxon>
        <taxon>Robertkochia</taxon>
    </lineage>
</organism>
<dbReference type="InterPro" id="IPR037108">
    <property type="entry name" value="TM1727-like_C_sf"/>
</dbReference>
<dbReference type="Pfam" id="PF10728">
    <property type="entry name" value="DUF2520"/>
    <property type="match status" value="1"/>
</dbReference>
<dbReference type="Pfam" id="PF03807">
    <property type="entry name" value="F420_oxidored"/>
    <property type="match status" value="1"/>
</dbReference>
<accession>A0A4S3LZM3</accession>
<dbReference type="RefSeq" id="WP_136335736.1">
    <property type="nucleotide sequence ID" value="NZ_QXMP01000005.1"/>
</dbReference>